<comment type="caution">
    <text evidence="1">The sequence shown here is derived from an EMBL/GenBank/DDBJ whole genome shotgun (WGS) entry which is preliminary data.</text>
</comment>
<dbReference type="RefSeq" id="WP_130434379.1">
    <property type="nucleotide sequence ID" value="NZ_SHKP01000008.1"/>
</dbReference>
<dbReference type="PANTHER" id="PTHR38767:SF1">
    <property type="entry name" value="DNA POLYMERASE III SUBUNIT CHI"/>
    <property type="match status" value="1"/>
</dbReference>
<evidence type="ECO:0000313" key="2">
    <source>
        <dbReference type="Proteomes" id="UP000293671"/>
    </source>
</evidence>
<dbReference type="GO" id="GO:0032298">
    <property type="term" value="P:positive regulation of DNA-templated DNA replication initiation"/>
    <property type="evidence" value="ECO:0007669"/>
    <property type="project" value="TreeGrafter"/>
</dbReference>
<dbReference type="AlphaFoldDB" id="A0A4Q7VE85"/>
<dbReference type="EMBL" id="SHKP01000008">
    <property type="protein sequence ID" value="RZT93863.1"/>
    <property type="molecule type" value="Genomic_DNA"/>
</dbReference>
<dbReference type="Gene3D" id="3.40.50.10110">
    <property type="entry name" value="DNA polymerase III subunit chi"/>
    <property type="match status" value="1"/>
</dbReference>
<name>A0A4Q7VE85_9BURK</name>
<dbReference type="GO" id="GO:0006260">
    <property type="term" value="P:DNA replication"/>
    <property type="evidence" value="ECO:0007669"/>
    <property type="project" value="InterPro"/>
</dbReference>
<dbReference type="Pfam" id="PF04364">
    <property type="entry name" value="DNA_pol3_chi"/>
    <property type="match status" value="1"/>
</dbReference>
<keyword evidence="2" id="KW-1185">Reference proteome</keyword>
<evidence type="ECO:0000313" key="1">
    <source>
        <dbReference type="EMBL" id="RZT93863.1"/>
    </source>
</evidence>
<protein>
    <submittedName>
        <fullName evidence="1">DNA polymerase III chi subunit</fullName>
    </submittedName>
</protein>
<organism evidence="1 2">
    <name type="scientific">Rivibacter subsaxonicus</name>
    <dbReference type="NCBI Taxonomy" id="457575"/>
    <lineage>
        <taxon>Bacteria</taxon>
        <taxon>Pseudomonadati</taxon>
        <taxon>Pseudomonadota</taxon>
        <taxon>Betaproteobacteria</taxon>
        <taxon>Burkholderiales</taxon>
        <taxon>Rivibacter</taxon>
    </lineage>
</organism>
<dbReference type="GO" id="GO:0003677">
    <property type="term" value="F:DNA binding"/>
    <property type="evidence" value="ECO:0007669"/>
    <property type="project" value="InterPro"/>
</dbReference>
<dbReference type="OrthoDB" id="5297568at2"/>
<dbReference type="Proteomes" id="UP000293671">
    <property type="component" value="Unassembled WGS sequence"/>
</dbReference>
<reference evidence="1 2" key="1">
    <citation type="submission" date="2019-02" db="EMBL/GenBank/DDBJ databases">
        <title>Genomic Encyclopedia of Type Strains, Phase IV (KMG-IV): sequencing the most valuable type-strain genomes for metagenomic binning, comparative biology and taxonomic classification.</title>
        <authorList>
            <person name="Goeker M."/>
        </authorList>
    </citation>
    <scope>NUCLEOTIDE SEQUENCE [LARGE SCALE GENOMIC DNA]</scope>
    <source>
        <strain evidence="1 2">DSM 19570</strain>
    </source>
</reference>
<gene>
    <name evidence="1" type="ORF">EV670_3420</name>
</gene>
<proteinExistence type="predicted"/>
<accession>A0A4Q7VE85</accession>
<dbReference type="InterPro" id="IPR007459">
    <property type="entry name" value="DNA_pol3_chi"/>
</dbReference>
<sequence length="153" mass="16456">MTEVTFHTGVGDRLAYACRLLRKAQRGGARIAVTGEASSLAELDRALWSFDPLAFVAHVRLPAGAQPTPAQRAATPIWLVEHAADAPAVPVLVNLGPEVAVGFESFERLIEVVGDAAEERLAGRQRWKHYADRGYTLLHHDRAGAAGQPDRGG</sequence>
<dbReference type="PANTHER" id="PTHR38767">
    <property type="entry name" value="DNA POLYMERASE III SUBUNIT CHI"/>
    <property type="match status" value="1"/>
</dbReference>
<dbReference type="GO" id="GO:0003887">
    <property type="term" value="F:DNA-directed DNA polymerase activity"/>
    <property type="evidence" value="ECO:0007669"/>
    <property type="project" value="InterPro"/>
</dbReference>
<dbReference type="SUPFAM" id="SSF102400">
    <property type="entry name" value="DNA polymerase III chi subunit"/>
    <property type="match status" value="1"/>
</dbReference>
<dbReference type="InterPro" id="IPR036768">
    <property type="entry name" value="PolIII_chi_sf"/>
</dbReference>